<dbReference type="Pfam" id="PF07810">
    <property type="entry name" value="TMC"/>
    <property type="match status" value="1"/>
</dbReference>
<keyword evidence="9" id="KW-1185">Reference proteome</keyword>
<dbReference type="GO" id="GO:0008381">
    <property type="term" value="F:mechanosensitive monoatomic ion channel activity"/>
    <property type="evidence" value="ECO:0007669"/>
    <property type="project" value="TreeGrafter"/>
</dbReference>
<accession>A0A1V9XJ90</accession>
<feature type="transmembrane region" description="Helical" evidence="6">
    <location>
        <begin position="175"/>
        <end position="193"/>
    </location>
</feature>
<name>A0A1V9XJ90_9ACAR</name>
<feature type="non-terminal residue" evidence="8">
    <location>
        <position position="925"/>
    </location>
</feature>
<dbReference type="PANTHER" id="PTHR23302">
    <property type="entry name" value="TRANSMEMBRANE CHANNEL-RELATED"/>
    <property type="match status" value="1"/>
</dbReference>
<feature type="transmembrane region" description="Helical" evidence="6">
    <location>
        <begin position="340"/>
        <end position="359"/>
    </location>
</feature>
<comment type="caution">
    <text evidence="8">The sequence shown here is derived from an EMBL/GenBank/DDBJ whole genome shotgun (WGS) entry which is preliminary data.</text>
</comment>
<dbReference type="FunCoup" id="A0A1V9XJ90">
    <property type="interactions" value="4"/>
</dbReference>
<reference evidence="8 9" key="1">
    <citation type="journal article" date="2017" name="Gigascience">
        <title>Draft genome of the honey bee ectoparasitic mite, Tropilaelaps mercedesae, is shaped by the parasitic life history.</title>
        <authorList>
            <person name="Dong X."/>
            <person name="Armstrong S.D."/>
            <person name="Xia D."/>
            <person name="Makepeace B.L."/>
            <person name="Darby A.C."/>
            <person name="Kadowaki T."/>
        </authorList>
    </citation>
    <scope>NUCLEOTIDE SEQUENCE [LARGE SCALE GENOMIC DNA]</scope>
    <source>
        <strain evidence="8">Wuxi-XJTLU</strain>
    </source>
</reference>
<evidence type="ECO:0000256" key="1">
    <source>
        <dbReference type="ARBA" id="ARBA00004141"/>
    </source>
</evidence>
<dbReference type="InterPro" id="IPR038900">
    <property type="entry name" value="TMC"/>
</dbReference>
<dbReference type="Proteomes" id="UP000192247">
    <property type="component" value="Unassembled WGS sequence"/>
</dbReference>
<dbReference type="OrthoDB" id="5831905at2759"/>
<evidence type="ECO:0000256" key="2">
    <source>
        <dbReference type="ARBA" id="ARBA00006510"/>
    </source>
</evidence>
<feature type="domain" description="TMC" evidence="7">
    <location>
        <begin position="693"/>
        <end position="789"/>
    </location>
</feature>
<evidence type="ECO:0000256" key="5">
    <source>
        <dbReference type="ARBA" id="ARBA00023136"/>
    </source>
</evidence>
<feature type="transmembrane region" description="Helical" evidence="6">
    <location>
        <begin position="82"/>
        <end position="113"/>
    </location>
</feature>
<dbReference type="GO" id="GO:0005886">
    <property type="term" value="C:plasma membrane"/>
    <property type="evidence" value="ECO:0007669"/>
    <property type="project" value="InterPro"/>
</dbReference>
<keyword evidence="3 6" id="KW-0812">Transmembrane</keyword>
<evidence type="ECO:0000259" key="7">
    <source>
        <dbReference type="Pfam" id="PF07810"/>
    </source>
</evidence>
<feature type="transmembrane region" description="Helical" evidence="6">
    <location>
        <begin position="774"/>
        <end position="794"/>
    </location>
</feature>
<proteinExistence type="inferred from homology"/>
<keyword evidence="5 6" id="KW-0472">Membrane</keyword>
<feature type="transmembrane region" description="Helical" evidence="6">
    <location>
        <begin position="263"/>
        <end position="289"/>
    </location>
</feature>
<dbReference type="EMBL" id="MNPL01009734">
    <property type="protein sequence ID" value="OQR73549.1"/>
    <property type="molecule type" value="Genomic_DNA"/>
</dbReference>
<dbReference type="InParanoid" id="A0A1V9XJ90"/>
<organism evidence="8 9">
    <name type="scientific">Tropilaelaps mercedesae</name>
    <dbReference type="NCBI Taxonomy" id="418985"/>
    <lineage>
        <taxon>Eukaryota</taxon>
        <taxon>Metazoa</taxon>
        <taxon>Ecdysozoa</taxon>
        <taxon>Arthropoda</taxon>
        <taxon>Chelicerata</taxon>
        <taxon>Arachnida</taxon>
        <taxon>Acari</taxon>
        <taxon>Parasitiformes</taxon>
        <taxon>Mesostigmata</taxon>
        <taxon>Gamasina</taxon>
        <taxon>Dermanyssoidea</taxon>
        <taxon>Laelapidae</taxon>
        <taxon>Tropilaelaps</taxon>
    </lineage>
</organism>
<keyword evidence="4 6" id="KW-1133">Transmembrane helix</keyword>
<gene>
    <name evidence="8" type="ORF">BIW11_09658</name>
</gene>
<evidence type="ECO:0000256" key="3">
    <source>
        <dbReference type="ARBA" id="ARBA00022692"/>
    </source>
</evidence>
<dbReference type="InterPro" id="IPR012496">
    <property type="entry name" value="TMC_dom"/>
</dbReference>
<protein>
    <recommendedName>
        <fullName evidence="7">TMC domain-containing protein</fullName>
    </recommendedName>
</protein>
<sequence>MIESVKTQPWSMAKKLRMLRTAKSYIKKHEGELAQSKQARDIFASYSNWFRNSLHRLKREIADLIVTLTPWEMRIKRIESHFGSVVASYFIFLRWVFWLNSFISLFICCFLMVPEVLRGDDDITGMRKKVKDDEAKNALNLKEVWEFEGYLKYSPIFYGYYSDREVTPEGYRLPLAYLLSSLVMYMFSFFVILRKMADNNRQSKMTEKEDECTFAWKLYTGWDYMIGNAETAHNKVSSLIMSFKESILEEKERRKEERSWKLITLRTFTNFLVLLLLGSSAYAVILVVARGEEPEAQKSWYRQNEVTLVLTGISNVYPNFFDMIGALEQYHPRQQLQWQLFRILMLYMLNLYTLIFALFGKVRKMTAELTDMRQNITFLIESGAYDKPISSPEDFNQTVLNFTTSDLFPEKPMGPLEGFFYDAVNAFSKLDLSNCTTCSWLSVNCSVLLLTLNFTFGIPSALFFNEVPEQCKRTPFNATWCIDPMGNTSSEWNFTLAEEWSGGWNSSVLCPPPPTLPTTTTSTSPKPLSEEQFALLVANYTLSAAFNKSLTPSSAVRPPDPVSNESDTFLWNFFVTSVNVSDAISLLFLDNLSNLSNLSGNTTERPTFTLVQTTTMTAVEDNYLRLEQLNCTSLYMPYCGSLQIPDELLTEEERTTASSAAKSTTTQRTPGYLSQEDLVRIDEESKNRLRKLCWETMFGQEIVKLTVMDLAMTIGTTVVTDYIRAVFIRYLNNYWCWDMEVRWPGYGDFKIAENILHLVNNQGMVWMGMFFSPGLPAINTVKLALMILIIYYLLSITGSLRESNNDLMAQIRREKEEKRAKKAEEECAALPDIPLDVENKPATVDEEQAEKAEKVLNMWSAASRRQSMVQKLKESTSPLQRAVALAQEQLYKEKEDVGGQGGAGGGVSPLWNSVLQQHVERARQM</sequence>
<comment type="similarity">
    <text evidence="2">Belongs to the TMC family.</text>
</comment>
<dbReference type="PANTHER" id="PTHR23302:SF40">
    <property type="entry name" value="TRANSMEMBRANE CHANNEL-LIKE PROTEIN"/>
    <property type="match status" value="1"/>
</dbReference>
<dbReference type="STRING" id="418985.A0A1V9XJ90"/>
<evidence type="ECO:0000313" key="9">
    <source>
        <dbReference type="Proteomes" id="UP000192247"/>
    </source>
</evidence>
<evidence type="ECO:0000313" key="8">
    <source>
        <dbReference type="EMBL" id="OQR73549.1"/>
    </source>
</evidence>
<evidence type="ECO:0000256" key="4">
    <source>
        <dbReference type="ARBA" id="ARBA00022989"/>
    </source>
</evidence>
<evidence type="ECO:0000256" key="6">
    <source>
        <dbReference type="SAM" id="Phobius"/>
    </source>
</evidence>
<dbReference type="AlphaFoldDB" id="A0A1V9XJ90"/>
<comment type="subcellular location">
    <subcellularLocation>
        <location evidence="1">Membrane</location>
        <topology evidence="1">Multi-pass membrane protein</topology>
    </subcellularLocation>
</comment>